<keyword evidence="9" id="KW-1185">Reference proteome</keyword>
<dbReference type="Proteomes" id="UP001580407">
    <property type="component" value="Unassembled WGS sequence"/>
</dbReference>
<organism evidence="8 9">
    <name type="scientific">Paenibacillus terreus</name>
    <dbReference type="NCBI Taxonomy" id="1387834"/>
    <lineage>
        <taxon>Bacteria</taxon>
        <taxon>Bacillati</taxon>
        <taxon>Bacillota</taxon>
        <taxon>Bacilli</taxon>
        <taxon>Bacillales</taxon>
        <taxon>Paenibacillaceae</taxon>
        <taxon>Paenibacillus</taxon>
    </lineage>
</organism>
<dbReference type="Pfam" id="PF17805">
    <property type="entry name" value="AsnC_trans_reg2"/>
    <property type="match status" value="1"/>
</dbReference>
<name>A0ABV5BA86_9BACL</name>
<dbReference type="EC" id="4.1.1.111" evidence="4"/>
<dbReference type="SMART" id="SM00344">
    <property type="entry name" value="HTH_ASNC"/>
    <property type="match status" value="1"/>
</dbReference>
<evidence type="ECO:0000313" key="8">
    <source>
        <dbReference type="EMBL" id="MFB5681491.1"/>
    </source>
</evidence>
<evidence type="ECO:0000256" key="1">
    <source>
        <dbReference type="ARBA" id="ARBA00023239"/>
    </source>
</evidence>
<dbReference type="PANTHER" id="PTHR43413">
    <property type="entry name" value="TRANSCRIPTIONAL REGULATOR, ASNC FAMILY"/>
    <property type="match status" value="1"/>
</dbReference>
<comment type="similarity">
    <text evidence="3">Belongs to the Ahb/Nir family.</text>
</comment>
<dbReference type="SUPFAM" id="SSF46785">
    <property type="entry name" value="Winged helix' DNA-binding domain"/>
    <property type="match status" value="1"/>
</dbReference>
<comment type="catalytic activity">
    <reaction evidence="5">
        <text>siroheme + 2 H(+) = 12,18-didecarboxysiroheme + 2 CO2</text>
        <dbReference type="Rhea" id="RHEA:19093"/>
        <dbReference type="ChEBI" id="CHEBI:15378"/>
        <dbReference type="ChEBI" id="CHEBI:16526"/>
        <dbReference type="ChEBI" id="CHEBI:60052"/>
        <dbReference type="ChEBI" id="CHEBI:140497"/>
        <dbReference type="EC" id="4.1.1.111"/>
    </reaction>
</comment>
<dbReference type="InterPro" id="IPR036390">
    <property type="entry name" value="WH_DNA-bd_sf"/>
</dbReference>
<comment type="pathway">
    <text evidence="2">Porphyrin-containing compound metabolism.</text>
</comment>
<reference evidence="8 9" key="1">
    <citation type="submission" date="2024-09" db="EMBL/GenBank/DDBJ databases">
        <authorList>
            <person name="Ruan L."/>
        </authorList>
    </citation>
    <scope>NUCLEOTIDE SEQUENCE [LARGE SCALE GENOMIC DNA]</scope>
    <source>
        <strain evidence="8 9">D33</strain>
    </source>
</reference>
<evidence type="ECO:0000256" key="3">
    <source>
        <dbReference type="ARBA" id="ARBA00023457"/>
    </source>
</evidence>
<gene>
    <name evidence="8" type="ORF">ACE3NQ_11260</name>
</gene>
<dbReference type="InterPro" id="IPR019888">
    <property type="entry name" value="Tscrpt_reg_AsnC-like"/>
</dbReference>
<feature type="domain" description="Siroheme decarboxylase NirL-like HTH" evidence="7">
    <location>
        <begin position="11"/>
        <end position="52"/>
    </location>
</feature>
<feature type="domain" description="Siroheme decarboxylase AsnC-like ligand binding" evidence="6">
    <location>
        <begin position="65"/>
        <end position="150"/>
    </location>
</feature>
<accession>A0ABV5BA86</accession>
<proteinExistence type="inferred from homology"/>
<evidence type="ECO:0000256" key="2">
    <source>
        <dbReference type="ARBA" id="ARBA00023444"/>
    </source>
</evidence>
<evidence type="ECO:0000256" key="5">
    <source>
        <dbReference type="ARBA" id="ARBA00048470"/>
    </source>
</evidence>
<dbReference type="PANTHER" id="PTHR43413:SF1">
    <property type="entry name" value="SIROHEME DECARBOXYLASE NIRL SUBUNIT"/>
    <property type="match status" value="1"/>
</dbReference>
<evidence type="ECO:0000259" key="7">
    <source>
        <dbReference type="Pfam" id="PF22451"/>
    </source>
</evidence>
<dbReference type="InterPro" id="IPR040523">
    <property type="entry name" value="AsnC_trans_reg2"/>
</dbReference>
<dbReference type="Pfam" id="PF22451">
    <property type="entry name" value="NirdL-like_HTH"/>
    <property type="match status" value="1"/>
</dbReference>
<sequence>MNEFETDIDMIIMRELQQDFPLVSEPYAEIARRIGCTVTEVLERLKHLQASGSLKRIGAVLKHRKAGFEANGLFVCLVPEEQINEAGRMLAAYKEVSHCYHRSPCHDWPYNLYAMIHGIRKNDVLAIAEQFTREQRVQVYEILFSTEELKKTSFSL</sequence>
<comment type="caution">
    <text evidence="8">The sequence shown here is derived from an EMBL/GenBank/DDBJ whole genome shotgun (WGS) entry which is preliminary data.</text>
</comment>
<protein>
    <recommendedName>
        <fullName evidence="4">siroheme decarboxylase</fullName>
        <ecNumber evidence="4">4.1.1.111</ecNumber>
    </recommendedName>
</protein>
<dbReference type="InterPro" id="IPR050684">
    <property type="entry name" value="HTH-Siroheme_Decarb"/>
</dbReference>
<dbReference type="Gene3D" id="3.30.70.3460">
    <property type="match status" value="1"/>
</dbReference>
<dbReference type="RefSeq" id="WP_375525275.1">
    <property type="nucleotide sequence ID" value="NZ_JBHILM010000010.1"/>
</dbReference>
<evidence type="ECO:0000259" key="6">
    <source>
        <dbReference type="Pfam" id="PF17805"/>
    </source>
</evidence>
<dbReference type="InterPro" id="IPR053953">
    <property type="entry name" value="NirdL-like_HTH"/>
</dbReference>
<evidence type="ECO:0000313" key="9">
    <source>
        <dbReference type="Proteomes" id="UP001580407"/>
    </source>
</evidence>
<keyword evidence="1" id="KW-0456">Lyase</keyword>
<evidence type="ECO:0000256" key="4">
    <source>
        <dbReference type="ARBA" id="ARBA00023471"/>
    </source>
</evidence>
<dbReference type="EMBL" id="JBHILM010000010">
    <property type="protein sequence ID" value="MFB5681491.1"/>
    <property type="molecule type" value="Genomic_DNA"/>
</dbReference>